<feature type="domain" description="Glycosyl hydrolase-like 10" evidence="2">
    <location>
        <begin position="41"/>
        <end position="322"/>
    </location>
</feature>
<dbReference type="PANTHER" id="PTHR43405">
    <property type="entry name" value="GLYCOSYL HYDROLASE DIGH"/>
    <property type="match status" value="1"/>
</dbReference>
<dbReference type="EMBL" id="JAEDAL010000002">
    <property type="protein sequence ID" value="MBH9552630.1"/>
    <property type="molecule type" value="Genomic_DNA"/>
</dbReference>
<evidence type="ECO:0000313" key="4">
    <source>
        <dbReference type="Proteomes" id="UP000620139"/>
    </source>
</evidence>
<dbReference type="Pfam" id="PF02638">
    <property type="entry name" value="GHL10"/>
    <property type="match status" value="1"/>
</dbReference>
<proteinExistence type="predicted"/>
<dbReference type="RefSeq" id="WP_198100226.1">
    <property type="nucleotide sequence ID" value="NZ_JAEDAL010000002.1"/>
</dbReference>
<comment type="caution">
    <text evidence="3">The sequence shown here is derived from an EMBL/GenBank/DDBJ whole genome shotgun (WGS) entry which is preliminary data.</text>
</comment>
<dbReference type="Gene3D" id="3.20.20.80">
    <property type="entry name" value="Glycosidases"/>
    <property type="match status" value="1"/>
</dbReference>
<dbReference type="InterPro" id="IPR052177">
    <property type="entry name" value="Divisome_Glycosyl_Hydrolase"/>
</dbReference>
<dbReference type="AlphaFoldDB" id="A0A931IX46"/>
<evidence type="ECO:0000313" key="3">
    <source>
        <dbReference type="EMBL" id="MBH9552630.1"/>
    </source>
</evidence>
<keyword evidence="1" id="KW-0732">Signal</keyword>
<dbReference type="InterPro" id="IPR017853">
    <property type="entry name" value="GH"/>
</dbReference>
<reference evidence="3" key="1">
    <citation type="submission" date="2020-12" db="EMBL/GenBank/DDBJ databases">
        <title>The genome sequence of Inhella sp. 4Y17.</title>
        <authorList>
            <person name="Liu Y."/>
        </authorList>
    </citation>
    <scope>NUCLEOTIDE SEQUENCE</scope>
    <source>
        <strain evidence="3">4Y10</strain>
    </source>
</reference>
<protein>
    <submittedName>
        <fullName evidence="3">Family 10 glycosylhydrolase</fullName>
    </submittedName>
</protein>
<accession>A0A931IX46</accession>
<gene>
    <name evidence="3" type="ORF">I7X43_07165</name>
</gene>
<evidence type="ECO:0000259" key="2">
    <source>
        <dbReference type="Pfam" id="PF02638"/>
    </source>
</evidence>
<sequence length="507" mass="56677">MKRRSLLLSAPVLLPGCAVLESPVPQVRVASDLMAPALPREFRAAWVATVANIDWPSRKGLDRETQLAEIRATVRQARDLGLNALILQVRTSADALYASRREPWSEYLTGTQGGDPGYDPLAVWIEQAHAAGLELHAWFNPYRARQSGAQSAQAPDHLSQTQPQWVKRYGKQLWIDPGEPGAVAHTLAVFRDVLSRYAVDGVHIDDYFYPYPEKDANGQEVDFPDEASFATYGGGLEKADWRRRNVNQLVENLFHLIREVRPTARLGISPFGLMKPSERPPGIQGFSQYDKLYADVELWLAKGWLDYLVPQLYWPRAQTAQAFGPLLQGWMRLNPLGRPIWPGLYTSRITEGPAGAELQSAGDTRGWMPDEVAGQIALTRAAVPDGGHVHFSWVALKQNRRGIADHLKAKTYTQAAVPPVLPWLSDQPPSALSLERVHDLTGTVRWQLRGAEEGPLRRWLWWREGGQWRGQLQGAGPFEWPESAEALVACALSPTGIEGPRQGWIRW</sequence>
<name>A0A931IX46_9BURK</name>
<dbReference type="Proteomes" id="UP000620139">
    <property type="component" value="Unassembled WGS sequence"/>
</dbReference>
<dbReference type="InterPro" id="IPR003790">
    <property type="entry name" value="GHL10"/>
</dbReference>
<dbReference type="SUPFAM" id="SSF51445">
    <property type="entry name" value="(Trans)glycosidases"/>
    <property type="match status" value="1"/>
</dbReference>
<organism evidence="3 4">
    <name type="scientific">Inhella gelatinilytica</name>
    <dbReference type="NCBI Taxonomy" id="2795030"/>
    <lineage>
        <taxon>Bacteria</taxon>
        <taxon>Pseudomonadati</taxon>
        <taxon>Pseudomonadota</taxon>
        <taxon>Betaproteobacteria</taxon>
        <taxon>Burkholderiales</taxon>
        <taxon>Sphaerotilaceae</taxon>
        <taxon>Inhella</taxon>
    </lineage>
</organism>
<keyword evidence="4" id="KW-1185">Reference proteome</keyword>
<dbReference type="PANTHER" id="PTHR43405:SF1">
    <property type="entry name" value="GLYCOSYL HYDROLASE DIGH"/>
    <property type="match status" value="1"/>
</dbReference>
<evidence type="ECO:0000256" key="1">
    <source>
        <dbReference type="ARBA" id="ARBA00022729"/>
    </source>
</evidence>